<dbReference type="OrthoDB" id="2593732at2759"/>
<evidence type="ECO:0000256" key="6">
    <source>
        <dbReference type="ARBA" id="ARBA00023242"/>
    </source>
</evidence>
<dbReference type="AlphaFoldDB" id="A0A9P4NA52"/>
<feature type="region of interest" description="Disordered" evidence="7">
    <location>
        <begin position="1"/>
        <end position="20"/>
    </location>
</feature>
<keyword evidence="1" id="KW-0479">Metal-binding</keyword>
<dbReference type="SUPFAM" id="SSF57701">
    <property type="entry name" value="Zn2/Cys6 DNA-binding domain"/>
    <property type="match status" value="1"/>
</dbReference>
<dbReference type="PANTHER" id="PTHR36206:SF12">
    <property type="entry name" value="ASPERCRYPTIN BIOSYNTHESIS CLUSTER-SPECIFIC TRANSCRIPTION REGULATOR ATNN-RELATED"/>
    <property type="match status" value="1"/>
</dbReference>
<evidence type="ECO:0000256" key="3">
    <source>
        <dbReference type="ARBA" id="ARBA00023015"/>
    </source>
</evidence>
<dbReference type="InterPro" id="IPR052360">
    <property type="entry name" value="Transcr_Regulatory_Proteins"/>
</dbReference>
<dbReference type="GO" id="GO:0008270">
    <property type="term" value="F:zinc ion binding"/>
    <property type="evidence" value="ECO:0007669"/>
    <property type="project" value="InterPro"/>
</dbReference>
<evidence type="ECO:0000256" key="1">
    <source>
        <dbReference type="ARBA" id="ARBA00022723"/>
    </source>
</evidence>
<evidence type="ECO:0000313" key="9">
    <source>
        <dbReference type="EMBL" id="KAF2269456.1"/>
    </source>
</evidence>
<reference evidence="10" key="1">
    <citation type="journal article" date="2020" name="Stud. Mycol.">
        <title>101 Dothideomycetes genomes: A test case for predicting lifestyles and emergence of pathogens.</title>
        <authorList>
            <person name="Haridas S."/>
            <person name="Albert R."/>
            <person name="Binder M."/>
            <person name="Bloem J."/>
            <person name="LaButti K."/>
            <person name="Salamov A."/>
            <person name="Andreopoulos B."/>
            <person name="Baker S."/>
            <person name="Barry K."/>
            <person name="Bills G."/>
            <person name="Bluhm B."/>
            <person name="Cannon C."/>
            <person name="Castanera R."/>
            <person name="Culley D."/>
            <person name="Daum C."/>
            <person name="Ezra D."/>
            <person name="Gonzalez J."/>
            <person name="Henrissat B."/>
            <person name="Kuo A."/>
            <person name="Liang C."/>
            <person name="Lipzen A."/>
            <person name="Lutzoni F."/>
            <person name="Magnuson J."/>
            <person name="Mondo S."/>
            <person name="Nolan M."/>
            <person name="Ohm R."/>
            <person name="Pangilinan J."/>
            <person name="Park H.-J."/>
            <person name="Ramirez L."/>
            <person name="Alfaro M."/>
            <person name="Sun H."/>
            <person name="Tritt A."/>
            <person name="Yoshinaga Y."/>
            <person name="Zwiers L.-H."/>
            <person name="Turgeon B."/>
            <person name="Goodwin S."/>
            <person name="Spatafora J."/>
            <person name="Crous P."/>
            <person name="Grigoriev I."/>
        </authorList>
    </citation>
    <scope>NUCLEOTIDE SEQUENCE [LARGE SCALE GENOMIC DNA]</scope>
    <source>
        <strain evidence="10">CBS 304.66</strain>
    </source>
</reference>
<dbReference type="Pfam" id="PF11951">
    <property type="entry name" value="Fungal_trans_2"/>
    <property type="match status" value="1"/>
</dbReference>
<keyword evidence="5" id="KW-0804">Transcription</keyword>
<dbReference type="InterPro" id="IPR001138">
    <property type="entry name" value="Zn2Cys6_DnaBD"/>
</dbReference>
<keyword evidence="2" id="KW-0862">Zinc</keyword>
<keyword evidence="3" id="KW-0805">Transcription regulation</keyword>
<dbReference type="PANTHER" id="PTHR36206">
    <property type="entry name" value="ASPERCRYPTIN BIOSYNTHESIS CLUSTER-SPECIFIC TRANSCRIPTION REGULATOR ATNN-RELATED"/>
    <property type="match status" value="1"/>
</dbReference>
<accession>A0A9P4NA52</accession>
<feature type="domain" description="Zn(2)-C6 fungal-type" evidence="8">
    <location>
        <begin position="29"/>
        <end position="59"/>
    </location>
</feature>
<dbReference type="EMBL" id="ML986582">
    <property type="protein sequence ID" value="KAF2269456.1"/>
    <property type="molecule type" value="Genomic_DNA"/>
</dbReference>
<dbReference type="InterPro" id="IPR036864">
    <property type="entry name" value="Zn2-C6_fun-type_DNA-bd_sf"/>
</dbReference>
<dbReference type="InterPro" id="IPR021858">
    <property type="entry name" value="Fun_TF"/>
</dbReference>
<dbReference type="PROSITE" id="PS00463">
    <property type="entry name" value="ZN2_CY6_FUNGAL_1"/>
    <property type="match status" value="1"/>
</dbReference>
<dbReference type="PROSITE" id="PS50048">
    <property type="entry name" value="ZN2_CY6_FUNGAL_2"/>
    <property type="match status" value="1"/>
</dbReference>
<evidence type="ECO:0000256" key="4">
    <source>
        <dbReference type="ARBA" id="ARBA00023125"/>
    </source>
</evidence>
<dbReference type="SMART" id="SM00066">
    <property type="entry name" value="GAL4"/>
    <property type="match status" value="1"/>
</dbReference>
<protein>
    <recommendedName>
        <fullName evidence="8">Zn(2)-C6 fungal-type domain-containing protein</fullName>
    </recommendedName>
</protein>
<evidence type="ECO:0000256" key="5">
    <source>
        <dbReference type="ARBA" id="ARBA00023163"/>
    </source>
</evidence>
<keyword evidence="10" id="KW-1185">Reference proteome</keyword>
<proteinExistence type="predicted"/>
<sequence>MNSTVTGGTQKAHDCTQRKRAKHTRSRLGCRVCRIRRIRCDLNMPTCLKCSTTGRRCEWYSLRDDLATPSIPSQEVSRTFSPGDLWEHRALQYFQSETMLQFAGHFEGDFWCQLVLQASTREPCVRHVIVALSSLHEAYRNTALLTTGFFAYNHLQLQADYYYAGTISRLNEHIRTQGWKGLDIILLCCALCVGFEWLRGCYTAAEAHLRNGLKLLGQWADTRSSVSGGISYTSPAGHLIRSQIAPILVRLALQARTNVTTPLPCASALVGDNPTKTFSSLKAASNELDVLLSNVFLRSDTFSPGEPKPPLKKMRQMEFSDRLAKWYRDHAYYLYEPISERAAALPNLILTSSYITLTIMVNTNACDQMQFDQFLPQFHTIVELAEKICTSDSNRFSIDIEIVPVLYYVAYRCRDPEIRRKAVALLNLGPRREGLWDGLSTSRLAQEIVNIEEESSEFVREARDVCAGARVRRLRTQTCLNQRRIALSFMRQGESTWSSERILHW</sequence>
<comment type="caution">
    <text evidence="9">The sequence shown here is derived from an EMBL/GenBank/DDBJ whole genome shotgun (WGS) entry which is preliminary data.</text>
</comment>
<dbReference type="Proteomes" id="UP000800093">
    <property type="component" value="Unassembled WGS sequence"/>
</dbReference>
<evidence type="ECO:0000313" key="10">
    <source>
        <dbReference type="Proteomes" id="UP000800093"/>
    </source>
</evidence>
<dbReference type="GO" id="GO:0003677">
    <property type="term" value="F:DNA binding"/>
    <property type="evidence" value="ECO:0007669"/>
    <property type="project" value="UniProtKB-KW"/>
</dbReference>
<evidence type="ECO:0000256" key="7">
    <source>
        <dbReference type="SAM" id="MobiDB-lite"/>
    </source>
</evidence>
<dbReference type="Gene3D" id="4.10.240.10">
    <property type="entry name" value="Zn(2)-C6 fungal-type DNA-binding domain"/>
    <property type="match status" value="1"/>
</dbReference>
<keyword evidence="4" id="KW-0238">DNA-binding</keyword>
<dbReference type="Pfam" id="PF00172">
    <property type="entry name" value="Zn_clus"/>
    <property type="match status" value="1"/>
</dbReference>
<evidence type="ECO:0000256" key="2">
    <source>
        <dbReference type="ARBA" id="ARBA00022833"/>
    </source>
</evidence>
<keyword evidence="6" id="KW-0539">Nucleus</keyword>
<name>A0A9P4NA52_9PLEO</name>
<evidence type="ECO:0000259" key="8">
    <source>
        <dbReference type="PROSITE" id="PS50048"/>
    </source>
</evidence>
<gene>
    <name evidence="9" type="ORF">CC78DRAFT_453520</name>
</gene>
<organism evidence="9 10">
    <name type="scientific">Lojkania enalia</name>
    <dbReference type="NCBI Taxonomy" id="147567"/>
    <lineage>
        <taxon>Eukaryota</taxon>
        <taxon>Fungi</taxon>
        <taxon>Dikarya</taxon>
        <taxon>Ascomycota</taxon>
        <taxon>Pezizomycotina</taxon>
        <taxon>Dothideomycetes</taxon>
        <taxon>Pleosporomycetidae</taxon>
        <taxon>Pleosporales</taxon>
        <taxon>Pleosporales incertae sedis</taxon>
        <taxon>Lojkania</taxon>
    </lineage>
</organism>
<dbReference type="GO" id="GO:0000981">
    <property type="term" value="F:DNA-binding transcription factor activity, RNA polymerase II-specific"/>
    <property type="evidence" value="ECO:0007669"/>
    <property type="project" value="InterPro"/>
</dbReference>